<dbReference type="OrthoDB" id="9790442at2"/>
<dbReference type="EMBL" id="FNFI01000010">
    <property type="protein sequence ID" value="SDK53828.1"/>
    <property type="molecule type" value="Genomic_DNA"/>
</dbReference>
<dbReference type="PANTHER" id="PTHR48111:SF2">
    <property type="entry name" value="RESPONSE REGULATOR SAER"/>
    <property type="match status" value="1"/>
</dbReference>
<dbReference type="RefSeq" id="WP_092598925.1">
    <property type="nucleotide sequence ID" value="NZ_FNFI01000010.1"/>
</dbReference>
<dbReference type="Gene3D" id="3.40.50.2300">
    <property type="match status" value="1"/>
</dbReference>
<evidence type="ECO:0000259" key="12">
    <source>
        <dbReference type="PROSITE" id="PS50110"/>
    </source>
</evidence>
<dbReference type="Pfam" id="PF00072">
    <property type="entry name" value="Response_reg"/>
    <property type="match status" value="1"/>
</dbReference>
<dbReference type="CDD" id="cd00383">
    <property type="entry name" value="trans_reg_C"/>
    <property type="match status" value="1"/>
</dbReference>
<gene>
    <name evidence="14" type="ORF">SAMN05216187_11022</name>
</gene>
<organism evidence="14 15">
    <name type="scientific">Jeotgalicoccus aerolatus</name>
    <dbReference type="NCBI Taxonomy" id="709510"/>
    <lineage>
        <taxon>Bacteria</taxon>
        <taxon>Bacillati</taxon>
        <taxon>Bacillota</taxon>
        <taxon>Bacilli</taxon>
        <taxon>Bacillales</taxon>
        <taxon>Staphylococcaceae</taxon>
        <taxon>Jeotgalicoccus</taxon>
    </lineage>
</organism>
<dbReference type="InterPro" id="IPR001867">
    <property type="entry name" value="OmpR/PhoB-type_DNA-bd"/>
</dbReference>
<keyword evidence="7 11" id="KW-0238">DNA-binding</keyword>
<dbReference type="InterPro" id="IPR036388">
    <property type="entry name" value="WH-like_DNA-bd_sf"/>
</dbReference>
<dbReference type="GO" id="GO:0000976">
    <property type="term" value="F:transcription cis-regulatory region binding"/>
    <property type="evidence" value="ECO:0007669"/>
    <property type="project" value="TreeGrafter"/>
</dbReference>
<dbReference type="Gene3D" id="6.10.250.690">
    <property type="match status" value="1"/>
</dbReference>
<sequence>MELNKRILVVEDDEAINTLLSDIVKDSGYIPQSAYSGTEAMLYIDRDDWDLILLDLMLPGMPGEEILAGIINGKQTPVIIISAKNEQEVKIKALRMGADDFITKPFDIEEAAARIESVLRRSYQKEKVSAHILTYKDIILNADAKTVIVNSRKITLTAREFTILSTLMKRPDKVFSKANIFETVWDEPFQGDDNTVNVHMSNLRSKLAAANPNTDYIETVWGMGYKMKS</sequence>
<dbReference type="GO" id="GO:0000156">
    <property type="term" value="F:phosphorelay response regulator activity"/>
    <property type="evidence" value="ECO:0007669"/>
    <property type="project" value="TreeGrafter"/>
</dbReference>
<keyword evidence="3 10" id="KW-0597">Phosphoprotein</keyword>
<dbReference type="Proteomes" id="UP000242700">
    <property type="component" value="Unassembled WGS sequence"/>
</dbReference>
<keyword evidence="2" id="KW-0963">Cytoplasm</keyword>
<evidence type="ECO:0000256" key="4">
    <source>
        <dbReference type="ARBA" id="ARBA00022606"/>
    </source>
</evidence>
<accession>A0A1G9CQF4</accession>
<evidence type="ECO:0000256" key="1">
    <source>
        <dbReference type="ARBA" id="ARBA00004496"/>
    </source>
</evidence>
<evidence type="ECO:0000256" key="10">
    <source>
        <dbReference type="PROSITE-ProRule" id="PRU00169"/>
    </source>
</evidence>
<evidence type="ECO:0000256" key="5">
    <source>
        <dbReference type="ARBA" id="ARBA00023012"/>
    </source>
</evidence>
<dbReference type="InterPro" id="IPR011006">
    <property type="entry name" value="CheY-like_superfamily"/>
</dbReference>
<dbReference type="SMART" id="SM00862">
    <property type="entry name" value="Trans_reg_C"/>
    <property type="match status" value="1"/>
</dbReference>
<dbReference type="PANTHER" id="PTHR48111">
    <property type="entry name" value="REGULATOR OF RPOS"/>
    <property type="match status" value="1"/>
</dbReference>
<evidence type="ECO:0000313" key="15">
    <source>
        <dbReference type="Proteomes" id="UP000242700"/>
    </source>
</evidence>
<dbReference type="SUPFAM" id="SSF52172">
    <property type="entry name" value="CheY-like"/>
    <property type="match status" value="1"/>
</dbReference>
<dbReference type="InterPro" id="IPR039420">
    <property type="entry name" value="WalR-like"/>
</dbReference>
<dbReference type="GO" id="GO:0006355">
    <property type="term" value="P:regulation of DNA-templated transcription"/>
    <property type="evidence" value="ECO:0007669"/>
    <property type="project" value="InterPro"/>
</dbReference>
<dbReference type="Pfam" id="PF00486">
    <property type="entry name" value="Trans_reg_C"/>
    <property type="match status" value="1"/>
</dbReference>
<keyword evidence="4" id="KW-0716">Sensory transduction</keyword>
<evidence type="ECO:0000259" key="13">
    <source>
        <dbReference type="PROSITE" id="PS51755"/>
    </source>
</evidence>
<dbReference type="GO" id="GO:0032993">
    <property type="term" value="C:protein-DNA complex"/>
    <property type="evidence" value="ECO:0007669"/>
    <property type="project" value="TreeGrafter"/>
</dbReference>
<dbReference type="GO" id="GO:0005829">
    <property type="term" value="C:cytosol"/>
    <property type="evidence" value="ECO:0007669"/>
    <property type="project" value="TreeGrafter"/>
</dbReference>
<evidence type="ECO:0000256" key="9">
    <source>
        <dbReference type="ARBA" id="ARBA00040348"/>
    </source>
</evidence>
<protein>
    <recommendedName>
        <fullName evidence="9">Response regulator SaeR</fullName>
    </recommendedName>
</protein>
<dbReference type="SMART" id="SM00448">
    <property type="entry name" value="REC"/>
    <property type="match status" value="1"/>
</dbReference>
<evidence type="ECO:0000256" key="6">
    <source>
        <dbReference type="ARBA" id="ARBA00023015"/>
    </source>
</evidence>
<keyword evidence="8" id="KW-0804">Transcription</keyword>
<dbReference type="FunFam" id="1.10.10.10:FF:000018">
    <property type="entry name" value="DNA-binding response regulator ResD"/>
    <property type="match status" value="1"/>
</dbReference>
<evidence type="ECO:0000256" key="3">
    <source>
        <dbReference type="ARBA" id="ARBA00022553"/>
    </source>
</evidence>
<name>A0A1G9CQF4_9STAP</name>
<dbReference type="PROSITE" id="PS51755">
    <property type="entry name" value="OMPR_PHOB"/>
    <property type="match status" value="1"/>
</dbReference>
<dbReference type="InterPro" id="IPR001789">
    <property type="entry name" value="Sig_transdc_resp-reg_receiver"/>
</dbReference>
<proteinExistence type="predicted"/>
<evidence type="ECO:0000256" key="8">
    <source>
        <dbReference type="ARBA" id="ARBA00023163"/>
    </source>
</evidence>
<dbReference type="PROSITE" id="PS50110">
    <property type="entry name" value="RESPONSE_REGULATORY"/>
    <property type="match status" value="1"/>
</dbReference>
<dbReference type="AlphaFoldDB" id="A0A1G9CQF4"/>
<evidence type="ECO:0000256" key="7">
    <source>
        <dbReference type="ARBA" id="ARBA00023125"/>
    </source>
</evidence>
<feature type="domain" description="Response regulatory" evidence="12">
    <location>
        <begin position="6"/>
        <end position="119"/>
    </location>
</feature>
<feature type="modified residue" description="4-aspartylphosphate" evidence="10">
    <location>
        <position position="55"/>
    </location>
</feature>
<dbReference type="Gene3D" id="1.10.10.10">
    <property type="entry name" value="Winged helix-like DNA-binding domain superfamily/Winged helix DNA-binding domain"/>
    <property type="match status" value="1"/>
</dbReference>
<keyword evidence="5" id="KW-0902">Two-component regulatory system</keyword>
<feature type="domain" description="OmpR/PhoB-type" evidence="13">
    <location>
        <begin position="130"/>
        <end position="229"/>
    </location>
</feature>
<keyword evidence="6" id="KW-0805">Transcription regulation</keyword>
<evidence type="ECO:0000313" key="14">
    <source>
        <dbReference type="EMBL" id="SDK53828.1"/>
    </source>
</evidence>
<reference evidence="15" key="1">
    <citation type="submission" date="2016-10" db="EMBL/GenBank/DDBJ databases">
        <authorList>
            <person name="Varghese N."/>
            <person name="Submissions S."/>
        </authorList>
    </citation>
    <scope>NUCLEOTIDE SEQUENCE [LARGE SCALE GENOMIC DNA]</scope>
    <source>
        <strain evidence="15">CGMCC 1.8911</strain>
    </source>
</reference>
<comment type="subcellular location">
    <subcellularLocation>
        <location evidence="1">Cytoplasm</location>
    </subcellularLocation>
</comment>
<evidence type="ECO:0000256" key="11">
    <source>
        <dbReference type="PROSITE-ProRule" id="PRU01091"/>
    </source>
</evidence>
<dbReference type="STRING" id="586411.SAMN05216187_11022"/>
<evidence type="ECO:0000256" key="2">
    <source>
        <dbReference type="ARBA" id="ARBA00022490"/>
    </source>
</evidence>
<feature type="DNA-binding region" description="OmpR/PhoB-type" evidence="11">
    <location>
        <begin position="130"/>
        <end position="229"/>
    </location>
</feature>